<feature type="non-terminal residue" evidence="3">
    <location>
        <position position="1"/>
    </location>
</feature>
<feature type="region of interest" description="Disordered" evidence="2">
    <location>
        <begin position="1"/>
        <end position="27"/>
    </location>
</feature>
<protein>
    <recommendedName>
        <fullName evidence="5">RNase H type-1 domain-containing protein</fullName>
    </recommendedName>
</protein>
<dbReference type="AlphaFoldDB" id="A0ABD0L4I9"/>
<reference evidence="3 4" key="1">
    <citation type="journal article" date="2023" name="Sci. Data">
        <title>Genome assembly of the Korean intertidal mud-creeper Batillaria attramentaria.</title>
        <authorList>
            <person name="Patra A.K."/>
            <person name="Ho P.T."/>
            <person name="Jun S."/>
            <person name="Lee S.J."/>
            <person name="Kim Y."/>
            <person name="Won Y.J."/>
        </authorList>
    </citation>
    <scope>NUCLEOTIDE SEQUENCE [LARGE SCALE GENOMIC DNA]</scope>
    <source>
        <strain evidence="3">Wonlab-2016</strain>
    </source>
</reference>
<accession>A0ABD0L4I9</accession>
<evidence type="ECO:0000313" key="3">
    <source>
        <dbReference type="EMBL" id="KAK7494329.1"/>
    </source>
</evidence>
<feature type="compositionally biased region" description="Basic and acidic residues" evidence="2">
    <location>
        <begin position="1"/>
        <end position="10"/>
    </location>
</feature>
<sequence length="126" mass="13781">ARRSVRKSDRPGSITPTTSGKPPRSARFCCGEGSVPETCPQFETNQAQSSRTVSTNYKAEAEALQTAATTLEENRDNTHNRVVISSDALSVLQALLNPRNKDLNTLAASLTRLQQSTEHTTIQWIP</sequence>
<evidence type="ECO:0008006" key="5">
    <source>
        <dbReference type="Google" id="ProtNLM"/>
    </source>
</evidence>
<gene>
    <name evidence="3" type="ORF">BaRGS_00014432</name>
</gene>
<keyword evidence="4" id="KW-1185">Reference proteome</keyword>
<keyword evidence="1" id="KW-0175">Coiled coil</keyword>
<organism evidence="3 4">
    <name type="scientific">Batillaria attramentaria</name>
    <dbReference type="NCBI Taxonomy" id="370345"/>
    <lineage>
        <taxon>Eukaryota</taxon>
        <taxon>Metazoa</taxon>
        <taxon>Spiralia</taxon>
        <taxon>Lophotrochozoa</taxon>
        <taxon>Mollusca</taxon>
        <taxon>Gastropoda</taxon>
        <taxon>Caenogastropoda</taxon>
        <taxon>Sorbeoconcha</taxon>
        <taxon>Cerithioidea</taxon>
        <taxon>Batillariidae</taxon>
        <taxon>Batillaria</taxon>
    </lineage>
</organism>
<dbReference type="Proteomes" id="UP001519460">
    <property type="component" value="Unassembled WGS sequence"/>
</dbReference>
<comment type="caution">
    <text evidence="3">The sequence shown here is derived from an EMBL/GenBank/DDBJ whole genome shotgun (WGS) entry which is preliminary data.</text>
</comment>
<dbReference type="EMBL" id="JACVVK020000084">
    <property type="protein sequence ID" value="KAK7494329.1"/>
    <property type="molecule type" value="Genomic_DNA"/>
</dbReference>
<feature type="coiled-coil region" evidence="1">
    <location>
        <begin position="54"/>
        <end position="81"/>
    </location>
</feature>
<dbReference type="InterPro" id="IPR036397">
    <property type="entry name" value="RNaseH_sf"/>
</dbReference>
<evidence type="ECO:0000256" key="2">
    <source>
        <dbReference type="SAM" id="MobiDB-lite"/>
    </source>
</evidence>
<evidence type="ECO:0000313" key="4">
    <source>
        <dbReference type="Proteomes" id="UP001519460"/>
    </source>
</evidence>
<evidence type="ECO:0000256" key="1">
    <source>
        <dbReference type="SAM" id="Coils"/>
    </source>
</evidence>
<proteinExistence type="predicted"/>
<dbReference type="Gene3D" id="3.30.420.10">
    <property type="entry name" value="Ribonuclease H-like superfamily/Ribonuclease H"/>
    <property type="match status" value="1"/>
</dbReference>
<name>A0ABD0L4I9_9CAEN</name>